<dbReference type="PROSITE" id="PS00086">
    <property type="entry name" value="CYTOCHROME_P450"/>
    <property type="match status" value="1"/>
</dbReference>
<dbReference type="PANTHER" id="PTHR47947">
    <property type="entry name" value="CYTOCHROME P450 82C3-RELATED"/>
    <property type="match status" value="1"/>
</dbReference>
<keyword evidence="7 15" id="KW-0479">Metal-binding</keyword>
<keyword evidence="8" id="KW-0689">Ribosomal protein</keyword>
<dbReference type="FunFam" id="1.10.630.10:FF:000026">
    <property type="entry name" value="Cytochrome P450 82C4"/>
    <property type="match status" value="1"/>
</dbReference>
<dbReference type="GO" id="GO:0003735">
    <property type="term" value="F:structural constituent of ribosome"/>
    <property type="evidence" value="ECO:0007669"/>
    <property type="project" value="InterPro"/>
</dbReference>
<dbReference type="InterPro" id="IPR038657">
    <property type="entry name" value="Ribosomal_bL19_sf"/>
</dbReference>
<evidence type="ECO:0000256" key="15">
    <source>
        <dbReference type="PIRSR" id="PIRSR602401-1"/>
    </source>
</evidence>
<dbReference type="PRINTS" id="PR00463">
    <property type="entry name" value="EP450I"/>
</dbReference>
<keyword evidence="11 15" id="KW-0408">Iron</keyword>
<dbReference type="GO" id="GO:0005840">
    <property type="term" value="C:ribosome"/>
    <property type="evidence" value="ECO:0007669"/>
    <property type="project" value="UniProtKB-KW"/>
</dbReference>
<evidence type="ECO:0000313" key="19">
    <source>
        <dbReference type="Proteomes" id="UP000327013"/>
    </source>
</evidence>
<dbReference type="SUPFAM" id="SSF48264">
    <property type="entry name" value="Cytochrome P450"/>
    <property type="match status" value="1"/>
</dbReference>
<comment type="similarity">
    <text evidence="4">Belongs to the cytochrome P450 family.</text>
</comment>
<evidence type="ECO:0000313" key="18">
    <source>
        <dbReference type="EMBL" id="KAE8023156.1"/>
    </source>
</evidence>
<dbReference type="InterPro" id="IPR017972">
    <property type="entry name" value="Cyt_P450_CS"/>
</dbReference>
<evidence type="ECO:0000256" key="14">
    <source>
        <dbReference type="ARBA" id="ARBA00023274"/>
    </source>
</evidence>
<dbReference type="GO" id="GO:0016020">
    <property type="term" value="C:membrane"/>
    <property type="evidence" value="ECO:0007669"/>
    <property type="project" value="UniProtKB-SubCell"/>
</dbReference>
<keyword evidence="12" id="KW-0503">Monooxygenase</keyword>
<name>A0A5N6R072_9ROSI</name>
<dbReference type="EMBL" id="CM017323">
    <property type="protein sequence ID" value="KAE8023156.1"/>
    <property type="molecule type" value="Genomic_DNA"/>
</dbReference>
<evidence type="ECO:0000256" key="16">
    <source>
        <dbReference type="SAM" id="MobiDB-lite"/>
    </source>
</evidence>
<evidence type="ECO:0000256" key="17">
    <source>
        <dbReference type="SAM" id="SignalP"/>
    </source>
</evidence>
<keyword evidence="17" id="KW-0732">Signal</keyword>
<comment type="subcellular location">
    <subcellularLocation>
        <location evidence="2">Membrane</location>
    </subcellularLocation>
</comment>
<evidence type="ECO:0000256" key="5">
    <source>
        <dbReference type="ARBA" id="ARBA00022617"/>
    </source>
</evidence>
<evidence type="ECO:0000256" key="3">
    <source>
        <dbReference type="ARBA" id="ARBA00005781"/>
    </source>
</evidence>
<dbReference type="GO" id="GO:1990904">
    <property type="term" value="C:ribonucleoprotein complex"/>
    <property type="evidence" value="ECO:0007669"/>
    <property type="project" value="UniProtKB-KW"/>
</dbReference>
<dbReference type="NCBIfam" id="TIGR01024">
    <property type="entry name" value="rplS_bact"/>
    <property type="match status" value="1"/>
</dbReference>
<dbReference type="SUPFAM" id="SSF50104">
    <property type="entry name" value="Translation proteins SH3-like domain"/>
    <property type="match status" value="1"/>
</dbReference>
<dbReference type="OrthoDB" id="2789670at2759"/>
<keyword evidence="5 15" id="KW-0349">Heme</keyword>
<sequence>MATIFAFFLFLFFLLWILKRSQKAAQKKTLPPKAGGAWPVIGHLHQLGGAKPAHITLGNMADKYGSIFTIWLGVHRAVVVSSWEIAKECFTTNDKAFASRPKAIATELMGYNYAMVGFAPYGPYWRHVRKIATLEVLSNHRLEMLKHIRESEVNTSVKEMYELCVKNRDMFVEMKRWFGCITLNVVFRMVVGKRFDHGAAAEDEDEGNRRCREALRDFFELTGTFVAADALPYLRWLDLGGYEKAMKRTAKDLDRALEGWLEEHKQRKVSGDQANKGHQDFMDVMLSTVTDDGQEISNYDADTITKATCLALILGGTDTTTVTLTWALSLLLNNREVLKKAQEELDVQIGRERQVKESDMKNLVYLQAILKETMRLYPAGPLSVPHESMEDCTLAGYHVPAGTRLLVNISKIHRDPQVWSDPNEFRPERFLTTHMGVDVRGQHFELIPFGTGRRMCPGISFALQVMQLTLATLLQGFEIANPSDEAVDMTEKVGLTNLKATPLQVHLTPRLPAQDQSKAAPHPLQSTASACSPGAPVSQLRPRLAVQGPRVFDLSPKTTPELLPGITRYRFRNFSVFRNMQALRGSIWLVRRQSISSLSSVNSKSNISRSAAAKFHGSSIGSLSKFSYRPAVSYTRIGSHAETSTASNNGIPLVSVACRSSRPDLFQWAAVMPPFIRRSFSTAENLVESASQDSSACVSDVAPRIKFKRLDKTAKHIMQILDKEAVEEVRAERTMPDIKPGYIVQLKVEVPENKRRVSILKGIVIARRNAGLNSTFRLRRLVAGVGVESLFPLYSPNIKEIKVLDKKKVRRAKLYYLRDKMNALKKQ</sequence>
<feature type="chain" id="PRO_5024336605" evidence="17">
    <location>
        <begin position="22"/>
        <end position="827"/>
    </location>
</feature>
<keyword evidence="9" id="KW-1133">Transmembrane helix</keyword>
<reference evidence="18 19" key="1">
    <citation type="submission" date="2019-06" db="EMBL/GenBank/DDBJ databases">
        <title>A chromosomal-level reference genome of Carpinus fangiana (Coryloideae, Betulaceae).</title>
        <authorList>
            <person name="Yang X."/>
            <person name="Wang Z."/>
            <person name="Zhang L."/>
            <person name="Hao G."/>
            <person name="Liu J."/>
            <person name="Yang Y."/>
        </authorList>
    </citation>
    <scope>NUCLEOTIDE SEQUENCE [LARGE SCALE GENOMIC DNA]</scope>
    <source>
        <strain evidence="18">Cfa_2016G</strain>
        <tissue evidence="18">Leaf</tissue>
    </source>
</reference>
<evidence type="ECO:0000256" key="2">
    <source>
        <dbReference type="ARBA" id="ARBA00004370"/>
    </source>
</evidence>
<dbReference type="GO" id="GO:0006412">
    <property type="term" value="P:translation"/>
    <property type="evidence" value="ECO:0007669"/>
    <property type="project" value="InterPro"/>
</dbReference>
<dbReference type="GO" id="GO:0020037">
    <property type="term" value="F:heme binding"/>
    <property type="evidence" value="ECO:0007669"/>
    <property type="project" value="InterPro"/>
</dbReference>
<gene>
    <name evidence="18" type="ORF">FH972_008892</name>
</gene>
<dbReference type="Gene3D" id="2.30.30.790">
    <property type="match status" value="1"/>
</dbReference>
<comment type="similarity">
    <text evidence="3">Belongs to the bacterial ribosomal protein bL19 family.</text>
</comment>
<dbReference type="GO" id="GO:0005506">
    <property type="term" value="F:iron ion binding"/>
    <property type="evidence" value="ECO:0007669"/>
    <property type="project" value="InterPro"/>
</dbReference>
<dbReference type="Pfam" id="PF01245">
    <property type="entry name" value="Ribosomal_L19"/>
    <property type="match status" value="1"/>
</dbReference>
<dbReference type="GO" id="GO:0016705">
    <property type="term" value="F:oxidoreductase activity, acting on paired donors, with incorporation or reduction of molecular oxygen"/>
    <property type="evidence" value="ECO:0007669"/>
    <property type="project" value="InterPro"/>
</dbReference>
<dbReference type="Proteomes" id="UP000327013">
    <property type="component" value="Chromosome 3"/>
</dbReference>
<keyword evidence="6" id="KW-0812">Transmembrane</keyword>
<feature type="signal peptide" evidence="17">
    <location>
        <begin position="1"/>
        <end position="21"/>
    </location>
</feature>
<keyword evidence="19" id="KW-1185">Reference proteome</keyword>
<dbReference type="InterPro" id="IPR001128">
    <property type="entry name" value="Cyt_P450"/>
</dbReference>
<keyword evidence="14" id="KW-0687">Ribonucleoprotein</keyword>
<dbReference type="PRINTS" id="PR00385">
    <property type="entry name" value="P450"/>
</dbReference>
<keyword evidence="10" id="KW-0560">Oxidoreductase</keyword>
<dbReference type="Pfam" id="PF00067">
    <property type="entry name" value="p450"/>
    <property type="match status" value="1"/>
</dbReference>
<dbReference type="GO" id="GO:0004497">
    <property type="term" value="F:monooxygenase activity"/>
    <property type="evidence" value="ECO:0007669"/>
    <property type="project" value="UniProtKB-KW"/>
</dbReference>
<evidence type="ECO:0000256" key="9">
    <source>
        <dbReference type="ARBA" id="ARBA00022989"/>
    </source>
</evidence>
<evidence type="ECO:0000256" key="12">
    <source>
        <dbReference type="ARBA" id="ARBA00023033"/>
    </source>
</evidence>
<dbReference type="PANTHER" id="PTHR47947:SF26">
    <property type="entry name" value="CYTOCHROME P450"/>
    <property type="match status" value="1"/>
</dbReference>
<evidence type="ECO:0000256" key="8">
    <source>
        <dbReference type="ARBA" id="ARBA00022980"/>
    </source>
</evidence>
<dbReference type="InterPro" id="IPR036396">
    <property type="entry name" value="Cyt_P450_sf"/>
</dbReference>
<dbReference type="InterPro" id="IPR001857">
    <property type="entry name" value="Ribosomal_bL19"/>
</dbReference>
<evidence type="ECO:0000256" key="1">
    <source>
        <dbReference type="ARBA" id="ARBA00001971"/>
    </source>
</evidence>
<evidence type="ECO:0000256" key="7">
    <source>
        <dbReference type="ARBA" id="ARBA00022723"/>
    </source>
</evidence>
<evidence type="ECO:0000256" key="13">
    <source>
        <dbReference type="ARBA" id="ARBA00023136"/>
    </source>
</evidence>
<protein>
    <submittedName>
        <fullName evidence="18">Uncharacterized protein</fullName>
    </submittedName>
</protein>
<comment type="cofactor">
    <cofactor evidence="1 15">
        <name>heme</name>
        <dbReference type="ChEBI" id="CHEBI:30413"/>
    </cofactor>
</comment>
<feature type="binding site" description="axial binding residue" evidence="15">
    <location>
        <position position="456"/>
    </location>
    <ligand>
        <name>heme</name>
        <dbReference type="ChEBI" id="CHEBI:30413"/>
    </ligand>
    <ligandPart>
        <name>Fe</name>
        <dbReference type="ChEBI" id="CHEBI:18248"/>
    </ligandPart>
</feature>
<dbReference type="InterPro" id="IPR050651">
    <property type="entry name" value="Plant_Cytochrome_P450_Monoox"/>
</dbReference>
<feature type="region of interest" description="Disordered" evidence="16">
    <location>
        <begin position="514"/>
        <end position="536"/>
    </location>
</feature>
<dbReference type="InterPro" id="IPR008991">
    <property type="entry name" value="Translation_prot_SH3-like_sf"/>
</dbReference>
<dbReference type="FunFam" id="2.30.30.790:FF:000003">
    <property type="entry name" value="50S ribosomal protein L19, chloroplastic"/>
    <property type="match status" value="1"/>
</dbReference>
<organism evidence="18 19">
    <name type="scientific">Carpinus fangiana</name>
    <dbReference type="NCBI Taxonomy" id="176857"/>
    <lineage>
        <taxon>Eukaryota</taxon>
        <taxon>Viridiplantae</taxon>
        <taxon>Streptophyta</taxon>
        <taxon>Embryophyta</taxon>
        <taxon>Tracheophyta</taxon>
        <taxon>Spermatophyta</taxon>
        <taxon>Magnoliopsida</taxon>
        <taxon>eudicotyledons</taxon>
        <taxon>Gunneridae</taxon>
        <taxon>Pentapetalae</taxon>
        <taxon>rosids</taxon>
        <taxon>fabids</taxon>
        <taxon>Fagales</taxon>
        <taxon>Betulaceae</taxon>
        <taxon>Carpinus</taxon>
    </lineage>
</organism>
<evidence type="ECO:0000256" key="11">
    <source>
        <dbReference type="ARBA" id="ARBA00023004"/>
    </source>
</evidence>
<dbReference type="InterPro" id="IPR002401">
    <property type="entry name" value="Cyt_P450_E_grp-I"/>
</dbReference>
<proteinExistence type="inferred from homology"/>
<dbReference type="AlphaFoldDB" id="A0A5N6R072"/>
<accession>A0A5N6R072</accession>
<evidence type="ECO:0000256" key="6">
    <source>
        <dbReference type="ARBA" id="ARBA00022692"/>
    </source>
</evidence>
<dbReference type="Gene3D" id="1.10.630.10">
    <property type="entry name" value="Cytochrome P450"/>
    <property type="match status" value="1"/>
</dbReference>
<evidence type="ECO:0000256" key="10">
    <source>
        <dbReference type="ARBA" id="ARBA00023002"/>
    </source>
</evidence>
<keyword evidence="13" id="KW-0472">Membrane</keyword>
<evidence type="ECO:0000256" key="4">
    <source>
        <dbReference type="ARBA" id="ARBA00010617"/>
    </source>
</evidence>
<dbReference type="CDD" id="cd20654">
    <property type="entry name" value="CYP82"/>
    <property type="match status" value="1"/>
</dbReference>